<dbReference type="PANTHER" id="PTHR30349">
    <property type="entry name" value="PHAGE INTEGRASE-RELATED"/>
    <property type="match status" value="1"/>
</dbReference>
<organism evidence="3 4">
    <name type="scientific">Nibricoccus aquaticus</name>
    <dbReference type="NCBI Taxonomy" id="2576891"/>
    <lineage>
        <taxon>Bacteria</taxon>
        <taxon>Pseudomonadati</taxon>
        <taxon>Verrucomicrobiota</taxon>
        <taxon>Opitutia</taxon>
        <taxon>Opitutales</taxon>
        <taxon>Opitutaceae</taxon>
        <taxon>Nibricoccus</taxon>
    </lineage>
</organism>
<sequence length="460" mass="52045">MIRQEEVVEDVKSGQEVAKQSGQASQSRFHVDYWKVRLYRKTFTRDGVRSEVPEWSVRLQHLGRREAFALGSTNAQVASAKAKQIATFLDANGWESTLAKFKPGMTPKVEVCSLGEFLADVAMRSHLKPITIRRYAVKLRKIISDVTKADAGAKGKAKRSKYDYVNGGLKAWLAKVDSQSLDVLTPEVITTWRNEYVARAGADPIKRKSAERSAASYMRGARSLFTADVLATLKVKLLGNPFSGVKLKDPGPQRYRSEVSAEWLLACAQSELRIEHPQQFLALFLCLWAGLRRKEADLLMWDQVDFQKGQIQIRRTIYFEPKTEESQRVVDLPDEALNVLRLFRKESKSEFLLEGSDPNPAATYEYYRCDSTWRDLHQWLRGKGILQKKAIHSLRKESGSLIASAHGIEAARQHLGHRDIRTTSSHYVDKKKRIEVHLPLGNWPDNATVVSSYGFGAAKL</sequence>
<dbReference type="InterPro" id="IPR013762">
    <property type="entry name" value="Integrase-like_cat_sf"/>
</dbReference>
<dbReference type="InterPro" id="IPR011010">
    <property type="entry name" value="DNA_brk_join_enz"/>
</dbReference>
<dbReference type="GO" id="GO:0015074">
    <property type="term" value="P:DNA integration"/>
    <property type="evidence" value="ECO:0007669"/>
    <property type="project" value="InterPro"/>
</dbReference>
<gene>
    <name evidence="3" type="ORF">CMV30_12955</name>
</gene>
<evidence type="ECO:0000313" key="4">
    <source>
        <dbReference type="Proteomes" id="UP000217265"/>
    </source>
</evidence>
<dbReference type="InterPro" id="IPR002104">
    <property type="entry name" value="Integrase_catalytic"/>
</dbReference>
<proteinExistence type="predicted"/>
<dbReference type="Proteomes" id="UP000217265">
    <property type="component" value="Chromosome"/>
</dbReference>
<name>A0A290QKD4_9BACT</name>
<keyword evidence="4" id="KW-1185">Reference proteome</keyword>
<evidence type="ECO:0000259" key="2">
    <source>
        <dbReference type="PROSITE" id="PS51898"/>
    </source>
</evidence>
<protein>
    <recommendedName>
        <fullName evidence="2">Tyr recombinase domain-containing protein</fullName>
    </recommendedName>
</protein>
<evidence type="ECO:0000313" key="3">
    <source>
        <dbReference type="EMBL" id="ATC64801.1"/>
    </source>
</evidence>
<dbReference type="PANTHER" id="PTHR30349:SF64">
    <property type="entry name" value="PROPHAGE INTEGRASE INTD-RELATED"/>
    <property type="match status" value="1"/>
</dbReference>
<dbReference type="KEGG" id="vbh:CMV30_12955"/>
<dbReference type="SUPFAM" id="SSF56349">
    <property type="entry name" value="DNA breaking-rejoining enzymes"/>
    <property type="match status" value="1"/>
</dbReference>
<reference evidence="3 4" key="1">
    <citation type="submission" date="2017-09" db="EMBL/GenBank/DDBJ databases">
        <title>Complete genome sequence of Verrucomicrobial strain HZ-65, isolated from freshwater.</title>
        <authorList>
            <person name="Choi A."/>
        </authorList>
    </citation>
    <scope>NUCLEOTIDE SEQUENCE [LARGE SCALE GENOMIC DNA]</scope>
    <source>
        <strain evidence="3 4">HZ-65</strain>
    </source>
</reference>
<dbReference type="GO" id="GO:0006310">
    <property type="term" value="P:DNA recombination"/>
    <property type="evidence" value="ECO:0007669"/>
    <property type="project" value="UniProtKB-KW"/>
</dbReference>
<accession>A0A290QKD4</accession>
<dbReference type="Pfam" id="PF00589">
    <property type="entry name" value="Phage_integrase"/>
    <property type="match status" value="1"/>
</dbReference>
<dbReference type="InterPro" id="IPR050090">
    <property type="entry name" value="Tyrosine_recombinase_XerCD"/>
</dbReference>
<dbReference type="AlphaFoldDB" id="A0A290QKD4"/>
<dbReference type="PROSITE" id="PS51898">
    <property type="entry name" value="TYR_RECOMBINASE"/>
    <property type="match status" value="1"/>
</dbReference>
<keyword evidence="1" id="KW-0233">DNA recombination</keyword>
<evidence type="ECO:0000256" key="1">
    <source>
        <dbReference type="ARBA" id="ARBA00023172"/>
    </source>
</evidence>
<dbReference type="EMBL" id="CP023344">
    <property type="protein sequence ID" value="ATC64801.1"/>
    <property type="molecule type" value="Genomic_DNA"/>
</dbReference>
<dbReference type="GO" id="GO:0003677">
    <property type="term" value="F:DNA binding"/>
    <property type="evidence" value="ECO:0007669"/>
    <property type="project" value="InterPro"/>
</dbReference>
<dbReference type="OrthoDB" id="199998at2"/>
<dbReference type="RefSeq" id="WP_096056432.1">
    <property type="nucleotide sequence ID" value="NZ_CP023344.1"/>
</dbReference>
<feature type="domain" description="Tyr recombinase" evidence="2">
    <location>
        <begin position="250"/>
        <end position="442"/>
    </location>
</feature>
<dbReference type="Gene3D" id="1.10.443.10">
    <property type="entry name" value="Intergrase catalytic core"/>
    <property type="match status" value="1"/>
</dbReference>